<evidence type="ECO:0000256" key="1">
    <source>
        <dbReference type="SAM" id="MobiDB-lite"/>
    </source>
</evidence>
<feature type="region of interest" description="Disordered" evidence="1">
    <location>
        <begin position="255"/>
        <end position="280"/>
    </location>
</feature>
<accession>A0AAV7UE88</accession>
<proteinExistence type="predicted"/>
<dbReference type="AlphaFoldDB" id="A0AAV7UE88"/>
<gene>
    <name evidence="2" type="ORF">NDU88_003422</name>
</gene>
<protein>
    <submittedName>
        <fullName evidence="2">Uncharacterized protein</fullName>
    </submittedName>
</protein>
<keyword evidence="3" id="KW-1185">Reference proteome</keyword>
<dbReference type="EMBL" id="JANPWB010000005">
    <property type="protein sequence ID" value="KAJ1186641.1"/>
    <property type="molecule type" value="Genomic_DNA"/>
</dbReference>
<organism evidence="2 3">
    <name type="scientific">Pleurodeles waltl</name>
    <name type="common">Iberian ribbed newt</name>
    <dbReference type="NCBI Taxonomy" id="8319"/>
    <lineage>
        <taxon>Eukaryota</taxon>
        <taxon>Metazoa</taxon>
        <taxon>Chordata</taxon>
        <taxon>Craniata</taxon>
        <taxon>Vertebrata</taxon>
        <taxon>Euteleostomi</taxon>
        <taxon>Amphibia</taxon>
        <taxon>Batrachia</taxon>
        <taxon>Caudata</taxon>
        <taxon>Salamandroidea</taxon>
        <taxon>Salamandridae</taxon>
        <taxon>Pleurodelinae</taxon>
        <taxon>Pleurodeles</taxon>
    </lineage>
</organism>
<feature type="compositionally biased region" description="Basic and acidic residues" evidence="1">
    <location>
        <begin position="256"/>
        <end position="266"/>
    </location>
</feature>
<name>A0AAV7UE88_PLEWA</name>
<evidence type="ECO:0000313" key="3">
    <source>
        <dbReference type="Proteomes" id="UP001066276"/>
    </source>
</evidence>
<reference evidence="2" key="1">
    <citation type="journal article" date="2022" name="bioRxiv">
        <title>Sequencing and chromosome-scale assembly of the giantPleurodeles waltlgenome.</title>
        <authorList>
            <person name="Brown T."/>
            <person name="Elewa A."/>
            <person name="Iarovenko S."/>
            <person name="Subramanian E."/>
            <person name="Araus A.J."/>
            <person name="Petzold A."/>
            <person name="Susuki M."/>
            <person name="Suzuki K.-i.T."/>
            <person name="Hayashi T."/>
            <person name="Toyoda A."/>
            <person name="Oliveira C."/>
            <person name="Osipova E."/>
            <person name="Leigh N.D."/>
            <person name="Simon A."/>
            <person name="Yun M.H."/>
        </authorList>
    </citation>
    <scope>NUCLEOTIDE SEQUENCE</scope>
    <source>
        <strain evidence="2">20211129_DDA</strain>
        <tissue evidence="2">Liver</tissue>
    </source>
</reference>
<dbReference type="Proteomes" id="UP001066276">
    <property type="component" value="Chromosome 3_1"/>
</dbReference>
<sequence>MVTPHWWDLRPRKGWYLQLMPRVSLPSWRIYGRRYQLCPHPQIRMGLMPPLYCPTRLGLDIPPTQFNLYVATKGQPPVPHDATVQPVLPATTQAHSIAPIPMAPTPQKRTQDVTAHDLLSVVQLLFTLDSSSAPVLPTTPCAPADTVENALTEFKWQINEVAAVHLMESAGSGNKGSGDILLPGVKAPSKTDAETGEFTGQNASKSGGVCLSGGTGQDTLLSRPGKLVSHVSSDVKDRIWKGEFVDISSLIRAKKREVDQKDKEGKGSSSNNKKPKVEENIVIWF</sequence>
<comment type="caution">
    <text evidence="2">The sequence shown here is derived from an EMBL/GenBank/DDBJ whole genome shotgun (WGS) entry which is preliminary data.</text>
</comment>
<evidence type="ECO:0000313" key="2">
    <source>
        <dbReference type="EMBL" id="KAJ1186641.1"/>
    </source>
</evidence>